<gene>
    <name evidence="6" type="ORF">GII36_05435</name>
</gene>
<dbReference type="PANTHER" id="PTHR22777">
    <property type="entry name" value="HEMOLYSIN-RELATED"/>
    <property type="match status" value="1"/>
</dbReference>
<reference evidence="6" key="1">
    <citation type="journal article" date="2021" name="Nat. Microbiol.">
        <title>Cocultivation of an ultrasmall environmental parasitic bacterium with lytic ability against bacteria associated with wastewater foams.</title>
        <authorList>
            <person name="Batinovic S."/>
            <person name="Rose J.J.A."/>
            <person name="Ratcliffe J."/>
            <person name="Seviour R.J."/>
            <person name="Petrovski S."/>
        </authorList>
    </citation>
    <scope>NUCLEOTIDE SEQUENCE</scope>
    <source>
        <strain evidence="6">JR1</strain>
    </source>
</reference>
<dbReference type="EMBL" id="CP045921">
    <property type="protein sequence ID" value="QHN43260.1"/>
    <property type="molecule type" value="Genomic_DNA"/>
</dbReference>
<evidence type="ECO:0000259" key="5">
    <source>
        <dbReference type="PROSITE" id="PS51371"/>
    </source>
</evidence>
<dbReference type="Proteomes" id="UP001059824">
    <property type="component" value="Chromosome"/>
</dbReference>
<keyword evidence="2 3" id="KW-0129">CBS domain</keyword>
<feature type="domain" description="CBS" evidence="5">
    <location>
        <begin position="187"/>
        <end position="249"/>
    </location>
</feature>
<evidence type="ECO:0000256" key="1">
    <source>
        <dbReference type="ARBA" id="ARBA00022737"/>
    </source>
</evidence>
<dbReference type="Pfam" id="PF00571">
    <property type="entry name" value="CBS"/>
    <property type="match status" value="2"/>
</dbReference>
<dbReference type="PROSITE" id="PS51371">
    <property type="entry name" value="CBS"/>
    <property type="match status" value="2"/>
</dbReference>
<evidence type="ECO:0000313" key="7">
    <source>
        <dbReference type="Proteomes" id="UP001059824"/>
    </source>
</evidence>
<dbReference type="InterPro" id="IPR000644">
    <property type="entry name" value="CBS_dom"/>
</dbReference>
<dbReference type="CDD" id="cd04590">
    <property type="entry name" value="CBS_pair_CorC_HlyC_assoc"/>
    <property type="match status" value="1"/>
</dbReference>
<organism evidence="6 7">
    <name type="scientific">Candidatus Mycosynbacter amalyticus</name>
    <dbReference type="NCBI Taxonomy" id="2665156"/>
    <lineage>
        <taxon>Bacteria</taxon>
        <taxon>Candidatus Saccharimonadota</taxon>
        <taxon>Candidatus Saccharimonadota incertae sedis</taxon>
        <taxon>Candidatus Mycosynbacter</taxon>
    </lineage>
</organism>
<dbReference type="GO" id="GO:0005886">
    <property type="term" value="C:plasma membrane"/>
    <property type="evidence" value="ECO:0007669"/>
    <property type="project" value="TreeGrafter"/>
</dbReference>
<dbReference type="KEGG" id="mama:GII36_05435"/>
<keyword evidence="1" id="KW-0677">Repeat</keyword>
<dbReference type="Gene3D" id="3.10.580.10">
    <property type="entry name" value="CBS-domain"/>
    <property type="match status" value="1"/>
</dbReference>
<evidence type="ECO:0000256" key="3">
    <source>
        <dbReference type="PROSITE-ProRule" id="PRU00703"/>
    </source>
</evidence>
<dbReference type="SMART" id="SM00116">
    <property type="entry name" value="CBS"/>
    <property type="match status" value="2"/>
</dbReference>
<accession>A0A857MRL2</accession>
<evidence type="ECO:0000256" key="2">
    <source>
        <dbReference type="ARBA" id="ARBA00023122"/>
    </source>
</evidence>
<name>A0A857MRL2_9BACT</name>
<evidence type="ECO:0000313" key="6">
    <source>
        <dbReference type="EMBL" id="QHN43260.1"/>
    </source>
</evidence>
<evidence type="ECO:0000256" key="4">
    <source>
        <dbReference type="SAM" id="Phobius"/>
    </source>
</evidence>
<protein>
    <submittedName>
        <fullName evidence="6">CBS domain-containing protein</fullName>
    </submittedName>
</protein>
<dbReference type="SUPFAM" id="SSF54631">
    <property type="entry name" value="CBS-domain pair"/>
    <property type="match status" value="1"/>
</dbReference>
<feature type="transmembrane region" description="Helical" evidence="4">
    <location>
        <begin position="63"/>
        <end position="96"/>
    </location>
</feature>
<keyword evidence="7" id="KW-1185">Reference proteome</keyword>
<sequence length="337" mass="38170">MFGLMLVTVVIYALLIVLASVVPNRSRYSVFERTRRSKQGDKDIAWDIQREDTAEDVAGVLRVLTALVLVVFILLALTAFGWLMGAFVAVAGVLLYGTLARLRPVHATSQHLYERLEHPSLHFVSQHRGVFKFFRSVLQSGQGDTYIASREEFLHTVEQLPMVLSKDEQKLIRYGLEFSSISVESVMTPRSVMDTVKHDELLGPLILDELHQTGHSRFPVVESDVDHVVGILYIHNLLQLHDKKTHRASELMTTPVHYIHQDQTLDHALAAFLRTHHHLFVVVNEYRETVGILTLEDTVEALLGRKIVDEFDAHEDLRAVAARNPRGNNEPAKHTDV</sequence>
<keyword evidence="4" id="KW-0472">Membrane</keyword>
<proteinExistence type="predicted"/>
<dbReference type="InterPro" id="IPR044751">
    <property type="entry name" value="Ion_transp-like_CBS"/>
</dbReference>
<dbReference type="InterPro" id="IPR046342">
    <property type="entry name" value="CBS_dom_sf"/>
</dbReference>
<feature type="domain" description="CBS" evidence="5">
    <location>
        <begin position="252"/>
        <end position="310"/>
    </location>
</feature>
<keyword evidence="4" id="KW-1133">Transmembrane helix</keyword>
<dbReference type="PANTHER" id="PTHR22777:SF17">
    <property type="entry name" value="UPF0053 PROTEIN SLL0260"/>
    <property type="match status" value="1"/>
</dbReference>
<dbReference type="AlphaFoldDB" id="A0A857MRL2"/>
<keyword evidence="4" id="KW-0812">Transmembrane</keyword>
<dbReference type="RefSeq" id="WP_260763263.1">
    <property type="nucleotide sequence ID" value="NZ_CP045921.1"/>
</dbReference>